<gene>
    <name evidence="2" type="ORF">CRG98_024323</name>
</gene>
<evidence type="ECO:0000313" key="2">
    <source>
        <dbReference type="EMBL" id="PKI55307.1"/>
    </source>
</evidence>
<dbReference type="EMBL" id="PGOL01001713">
    <property type="protein sequence ID" value="PKI55307.1"/>
    <property type="molecule type" value="Genomic_DNA"/>
</dbReference>
<dbReference type="Proteomes" id="UP000233551">
    <property type="component" value="Unassembled WGS sequence"/>
</dbReference>
<proteinExistence type="predicted"/>
<accession>A0A2I0JGA8</accession>
<sequence length="73" mass="7651">MTSVEGSGSPIGCPNPKSTRDFESEVPSRFGYPRSIQGWGRQSATPTSPLRMPASSVGTGDLGGGVEIADWRP</sequence>
<protein>
    <submittedName>
        <fullName evidence="2">Uncharacterized protein</fullName>
    </submittedName>
</protein>
<reference evidence="2 3" key="1">
    <citation type="submission" date="2017-11" db="EMBL/GenBank/DDBJ databases">
        <title>De-novo sequencing of pomegranate (Punica granatum L.) genome.</title>
        <authorList>
            <person name="Akparov Z."/>
            <person name="Amiraslanov A."/>
            <person name="Hajiyeva S."/>
            <person name="Abbasov M."/>
            <person name="Kaur K."/>
            <person name="Hamwieh A."/>
            <person name="Solovyev V."/>
            <person name="Salamov A."/>
            <person name="Braich B."/>
            <person name="Kosarev P."/>
            <person name="Mahmoud A."/>
            <person name="Hajiyev E."/>
            <person name="Babayeva S."/>
            <person name="Izzatullayeva V."/>
            <person name="Mammadov A."/>
            <person name="Mammadov A."/>
            <person name="Sharifova S."/>
            <person name="Ojaghi J."/>
            <person name="Eynullazada K."/>
            <person name="Bayramov B."/>
            <person name="Abdulazimova A."/>
            <person name="Shahmuradov I."/>
        </authorList>
    </citation>
    <scope>NUCLEOTIDE SEQUENCE [LARGE SCALE GENOMIC DNA]</scope>
    <source>
        <strain evidence="3">cv. AG2017</strain>
        <tissue evidence="2">Leaf</tissue>
    </source>
</reference>
<feature type="region of interest" description="Disordered" evidence="1">
    <location>
        <begin position="1"/>
        <end position="73"/>
    </location>
</feature>
<keyword evidence="3" id="KW-1185">Reference proteome</keyword>
<dbReference type="AlphaFoldDB" id="A0A2I0JGA8"/>
<organism evidence="2 3">
    <name type="scientific">Punica granatum</name>
    <name type="common">Pomegranate</name>
    <dbReference type="NCBI Taxonomy" id="22663"/>
    <lineage>
        <taxon>Eukaryota</taxon>
        <taxon>Viridiplantae</taxon>
        <taxon>Streptophyta</taxon>
        <taxon>Embryophyta</taxon>
        <taxon>Tracheophyta</taxon>
        <taxon>Spermatophyta</taxon>
        <taxon>Magnoliopsida</taxon>
        <taxon>eudicotyledons</taxon>
        <taxon>Gunneridae</taxon>
        <taxon>Pentapetalae</taxon>
        <taxon>rosids</taxon>
        <taxon>malvids</taxon>
        <taxon>Myrtales</taxon>
        <taxon>Lythraceae</taxon>
        <taxon>Punica</taxon>
    </lineage>
</organism>
<evidence type="ECO:0000313" key="3">
    <source>
        <dbReference type="Proteomes" id="UP000233551"/>
    </source>
</evidence>
<name>A0A2I0JGA8_PUNGR</name>
<evidence type="ECO:0000256" key="1">
    <source>
        <dbReference type="SAM" id="MobiDB-lite"/>
    </source>
</evidence>
<comment type="caution">
    <text evidence="2">The sequence shown here is derived from an EMBL/GenBank/DDBJ whole genome shotgun (WGS) entry which is preliminary data.</text>
</comment>